<keyword evidence="3" id="KW-0808">Transferase</keyword>
<dbReference type="PANTHER" id="PTHR48043">
    <property type="entry name" value="EG:EG0003.4 PROTEIN-RELATED"/>
    <property type="match status" value="1"/>
</dbReference>
<protein>
    <recommendedName>
        <fullName evidence="6">UDP-glycosyltransferases domain-containing protein</fullName>
    </recommendedName>
</protein>
<dbReference type="FunFam" id="3.40.50.2000:FF:000021">
    <property type="entry name" value="UDP-glucuronosyltransferase"/>
    <property type="match status" value="2"/>
</dbReference>
<dbReference type="OrthoDB" id="5835829at2759"/>
<proteinExistence type="inferred from homology"/>
<organism evidence="4 5">
    <name type="scientific">Daphnia galeata</name>
    <dbReference type="NCBI Taxonomy" id="27404"/>
    <lineage>
        <taxon>Eukaryota</taxon>
        <taxon>Metazoa</taxon>
        <taxon>Ecdysozoa</taxon>
        <taxon>Arthropoda</taxon>
        <taxon>Crustacea</taxon>
        <taxon>Branchiopoda</taxon>
        <taxon>Diplostraca</taxon>
        <taxon>Cladocera</taxon>
        <taxon>Anomopoda</taxon>
        <taxon>Daphniidae</taxon>
        <taxon>Daphnia</taxon>
    </lineage>
</organism>
<gene>
    <name evidence="4" type="ORF">DGAL_LOCUS1225</name>
</gene>
<comment type="similarity">
    <text evidence="1">Belongs to the UDP-glycosyltransferase family.</text>
</comment>
<dbReference type="Pfam" id="PF00201">
    <property type="entry name" value="UDPGT"/>
    <property type="match status" value="3"/>
</dbReference>
<dbReference type="PANTHER" id="PTHR48043:SF159">
    <property type="entry name" value="EG:EG0003.4 PROTEIN-RELATED"/>
    <property type="match status" value="1"/>
</dbReference>
<dbReference type="Gene3D" id="3.40.50.2000">
    <property type="entry name" value="Glycogen Phosphorylase B"/>
    <property type="match status" value="4"/>
</dbReference>
<evidence type="ECO:0000256" key="2">
    <source>
        <dbReference type="ARBA" id="ARBA00022676"/>
    </source>
</evidence>
<dbReference type="GO" id="GO:0008194">
    <property type="term" value="F:UDP-glycosyltransferase activity"/>
    <property type="evidence" value="ECO:0007669"/>
    <property type="project" value="InterPro"/>
</dbReference>
<reference evidence="4" key="1">
    <citation type="submission" date="2021-11" db="EMBL/GenBank/DDBJ databases">
        <authorList>
            <person name="Schell T."/>
        </authorList>
    </citation>
    <scope>NUCLEOTIDE SEQUENCE</scope>
    <source>
        <strain evidence="4">M5</strain>
    </source>
</reference>
<evidence type="ECO:0008006" key="6">
    <source>
        <dbReference type="Google" id="ProtNLM"/>
    </source>
</evidence>
<evidence type="ECO:0000256" key="3">
    <source>
        <dbReference type="ARBA" id="ARBA00022679"/>
    </source>
</evidence>
<evidence type="ECO:0000313" key="5">
    <source>
        <dbReference type="Proteomes" id="UP000789390"/>
    </source>
</evidence>
<dbReference type="SUPFAM" id="SSF53756">
    <property type="entry name" value="UDP-Glycosyltransferase/glycogen phosphorylase"/>
    <property type="match status" value="3"/>
</dbReference>
<keyword evidence="5" id="KW-1185">Reference proteome</keyword>
<accession>A0A8J2WA09</accession>
<evidence type="ECO:0000313" key="4">
    <source>
        <dbReference type="EMBL" id="CAH0099114.1"/>
    </source>
</evidence>
<dbReference type="InterPro" id="IPR050271">
    <property type="entry name" value="UDP-glycosyltransferase"/>
</dbReference>
<dbReference type="InterPro" id="IPR002213">
    <property type="entry name" value="UDP_glucos_trans"/>
</dbReference>
<keyword evidence="2" id="KW-0328">Glycosyltransferase</keyword>
<sequence length="1121" mass="127309">MQFQFTGLKGTKRVIWKWEDKYGRNDSSIPPNVKLPPWMPRAPQELLGHPKIRLFITHGGLNCLNSKQEAVYHDVPFIVMPVSQCLPTGRSMPKKLTIKSQSLVLPECTAYNLLVLSPITTPSHSNFFKPVVKALVDRGHSVTYYNGLYQKKQVVETTNNHTTNLRILGSPALHKISTDHQLDFNIRGKNMKLALDLPEKMENYCRTIYSDPAFHQLLNSNEKFDLIIMEGFINDCSLPLVAVLDVPFIYMNAIAPIPWLLNAIGSPLALDHFPNPVFSFNDEMGFWQRTVNSVSTVIGVYHRHLFIMPVVDRIAHKILKRNLPTIEEIEHRYLRLLIVNTHSSINYQLPTSPAIIQAGGLHCVPPKPLPRDLESFADGSGDAGFIIVSFGSVLKGADMPTNFRRIFLSTFDRLPQRVLWKWEDQSGTNNDSSIPLNVKLISWMPQQDLLGHPKIRLFITHGGLFSKQEAVYHGVPFIVMPIFCDQPINAQKAHDDGYAIRIDLDHLTEEILYDAIQRILTDPSYREKMSKVSSLMRDQMESPLERAVYWIEYVIRHDGAPHLRTASHKLSFIQRNLLDVLIHSNFFRPVVKALVDRGHSVTYYNGLYHKNQVVETTNNHTTTFRVLGSPSLHKISTDYQVDFNIRDKPMKFLSELPEKMENYCTTIYSDPAFHQLLNSNEKFDLIIIEGYLNDCSLPLVAIMDVPFIYMNAVAAIPWLLNAIGSPLALDHFPNPVFNFKDEMNFWQRTVNSVSSLMGVYLRHLFVMPVVDRIAHKMLKRNLPTIAEIEHRYLSLLIVNTHSSINYQLPTSPAVIQAGGLNCVPPKPLPRHLESFVAGSGDAGFIIVSFGSVLKGTDMPSHIRRIFLSTFDRLPQRVLWKWEDQSGTNNDSSIPPNVKLISWMPQQDLLGHPKIRLFITHGGLNSKQEAVYHGVPFIVMPIFCDQPINAQKAHDDGYAIRIDIDNLTEEILYDTIQRILTVPSYREKMNKVSALMRDQTESPLERAVYWIEYVIRHDGAPHLRTASHKLSFIQRNLFDVLIFVLACEQGIDGCVVTDITAEDLSKMGLTLKLGTKKNSCLSYRTMCKCFTTPDSVTPVFQLPKSTSTQDGPAACCHNTKKS</sequence>
<dbReference type="Proteomes" id="UP000789390">
    <property type="component" value="Unassembled WGS sequence"/>
</dbReference>
<dbReference type="EMBL" id="CAKKLH010000013">
    <property type="protein sequence ID" value="CAH0099114.1"/>
    <property type="molecule type" value="Genomic_DNA"/>
</dbReference>
<name>A0A8J2WA09_9CRUS</name>
<dbReference type="CDD" id="cd03784">
    <property type="entry name" value="GT1_Gtf-like"/>
    <property type="match status" value="2"/>
</dbReference>
<comment type="caution">
    <text evidence="4">The sequence shown here is derived from an EMBL/GenBank/DDBJ whole genome shotgun (WGS) entry which is preliminary data.</text>
</comment>
<dbReference type="AlphaFoldDB" id="A0A8J2WA09"/>
<evidence type="ECO:0000256" key="1">
    <source>
        <dbReference type="ARBA" id="ARBA00009995"/>
    </source>
</evidence>